<dbReference type="EMBL" id="JASJUT010000008">
    <property type="protein sequence ID" value="MDK2596800.1"/>
    <property type="molecule type" value="Genomic_DNA"/>
</dbReference>
<feature type="transmembrane region" description="Helical" evidence="1">
    <location>
        <begin position="101"/>
        <end position="125"/>
    </location>
</feature>
<feature type="transmembrane region" description="Helical" evidence="1">
    <location>
        <begin position="137"/>
        <end position="157"/>
    </location>
</feature>
<dbReference type="Proteomes" id="UP001231915">
    <property type="component" value="Unassembled WGS sequence"/>
</dbReference>
<comment type="caution">
    <text evidence="2">The sequence shown here is derived from an EMBL/GenBank/DDBJ whole genome shotgun (WGS) entry which is preliminary data.</text>
</comment>
<reference evidence="2 3" key="1">
    <citation type="submission" date="2023-05" db="EMBL/GenBank/DDBJ databases">
        <title>Pseudoalteromonas ardens sp. nov., Pseudoalteromonas obscura sp. nov., and Pseudoalteromonas umbrosa sp. nov., isolated from the coral Montipora capitata.</title>
        <authorList>
            <person name="Thomas E.M."/>
            <person name="Smith E.M."/>
            <person name="Papke E."/>
            <person name="Shlafstein M.D."/>
            <person name="Oline D.K."/>
            <person name="Videau P."/>
            <person name="Saw J.H."/>
            <person name="Strangman W.K."/>
            <person name="Ushijima B."/>
        </authorList>
    </citation>
    <scope>NUCLEOTIDE SEQUENCE [LARGE SCALE GENOMIC DNA]</scope>
    <source>
        <strain evidence="2 3">P94</strain>
    </source>
</reference>
<dbReference type="Pfam" id="PF11188">
    <property type="entry name" value="DUF2975"/>
    <property type="match status" value="1"/>
</dbReference>
<keyword evidence="1" id="KW-0472">Membrane</keyword>
<evidence type="ECO:0000256" key="1">
    <source>
        <dbReference type="SAM" id="Phobius"/>
    </source>
</evidence>
<organism evidence="2 3">
    <name type="scientific">Pseudoalteromonas obscura</name>
    <dbReference type="NCBI Taxonomy" id="3048491"/>
    <lineage>
        <taxon>Bacteria</taxon>
        <taxon>Pseudomonadati</taxon>
        <taxon>Pseudomonadota</taxon>
        <taxon>Gammaproteobacteria</taxon>
        <taxon>Alteromonadales</taxon>
        <taxon>Pseudoalteromonadaceae</taxon>
        <taxon>Pseudoalteromonas</taxon>
    </lineage>
</organism>
<keyword evidence="1" id="KW-0812">Transmembrane</keyword>
<dbReference type="InterPro" id="IPR021354">
    <property type="entry name" value="DUF2975"/>
</dbReference>
<accession>A0ABT7EP17</accession>
<sequence length="171" mass="19644">MSQTIEKIQRRSGTIRLAVIAITLLVLAFNLYQIVVNNQINYFDSELFMVMWKSENISQLVLFLLSSPILIFIVASIYWVCKLLSLFEQGQFFNHECFRCFINFILLKIASTIYYIALTLGIGFWHRAVFGDAEVVLTIDFGELITLGLLAIVAYLLKAAKEIEDENKEFV</sequence>
<gene>
    <name evidence="2" type="ORF">QNM18_17250</name>
</gene>
<protein>
    <submittedName>
        <fullName evidence="2">DUF2975 domain-containing protein</fullName>
    </submittedName>
</protein>
<name>A0ABT7EP17_9GAMM</name>
<keyword evidence="3" id="KW-1185">Reference proteome</keyword>
<feature type="transmembrane region" description="Helical" evidence="1">
    <location>
        <begin position="56"/>
        <end position="80"/>
    </location>
</feature>
<dbReference type="RefSeq" id="WP_284137936.1">
    <property type="nucleotide sequence ID" value="NZ_JASJUT010000008.1"/>
</dbReference>
<feature type="transmembrane region" description="Helical" evidence="1">
    <location>
        <begin position="17"/>
        <end position="36"/>
    </location>
</feature>
<evidence type="ECO:0000313" key="3">
    <source>
        <dbReference type="Proteomes" id="UP001231915"/>
    </source>
</evidence>
<proteinExistence type="predicted"/>
<evidence type="ECO:0000313" key="2">
    <source>
        <dbReference type="EMBL" id="MDK2596800.1"/>
    </source>
</evidence>
<keyword evidence="1" id="KW-1133">Transmembrane helix</keyword>